<evidence type="ECO:0000313" key="3">
    <source>
        <dbReference type="Proteomes" id="UP001642360"/>
    </source>
</evidence>
<evidence type="ECO:0000256" key="1">
    <source>
        <dbReference type="SAM" id="MobiDB-lite"/>
    </source>
</evidence>
<organism evidence="2 3">
    <name type="scientific">Ilex paraguariensis</name>
    <name type="common">yerba mate</name>
    <dbReference type="NCBI Taxonomy" id="185542"/>
    <lineage>
        <taxon>Eukaryota</taxon>
        <taxon>Viridiplantae</taxon>
        <taxon>Streptophyta</taxon>
        <taxon>Embryophyta</taxon>
        <taxon>Tracheophyta</taxon>
        <taxon>Spermatophyta</taxon>
        <taxon>Magnoliopsida</taxon>
        <taxon>eudicotyledons</taxon>
        <taxon>Gunneridae</taxon>
        <taxon>Pentapetalae</taxon>
        <taxon>asterids</taxon>
        <taxon>campanulids</taxon>
        <taxon>Aquifoliales</taxon>
        <taxon>Aquifoliaceae</taxon>
        <taxon>Ilex</taxon>
    </lineage>
</organism>
<dbReference type="PANTHER" id="PTHR46798">
    <property type="entry name" value="OS09G0511500 PROTEIN"/>
    <property type="match status" value="1"/>
</dbReference>
<sequence length="254" mass="28254">PFRVHWCPVSGLHGLTRVNSFFQEVESPSTTYRRWSSLSRRNEIDIPYTFPAIEIRHGNWGHDSPPFSANSNLTNVADQASVLPATMRSSRAESDATTRTVSFLHPFPYGHGYVPTGGSLFVSSIVHSGSNARSHERIQVPHSVHRQLGMPSTLIPNVRRFSGPSGMPPVVPAAPVPDHGGGFYIFPPSGSSTRTRPEAENHLPNDFRAWERGHSLHLPLISVGRDAGWESLPRSTSGFDSRNRSDSYWQRHWS</sequence>
<gene>
    <name evidence="2" type="ORF">ILEXP_LOCUS45118</name>
</gene>
<dbReference type="PANTHER" id="PTHR46798:SF5">
    <property type="entry name" value="E3 UBIQUITIN-PROTEIN LIGASE RFI2"/>
    <property type="match status" value="1"/>
</dbReference>
<dbReference type="Proteomes" id="UP001642360">
    <property type="component" value="Unassembled WGS sequence"/>
</dbReference>
<dbReference type="AlphaFoldDB" id="A0ABC8U8L6"/>
<dbReference type="EMBL" id="CAUOFW020006591">
    <property type="protein sequence ID" value="CAK9175321.1"/>
    <property type="molecule type" value="Genomic_DNA"/>
</dbReference>
<feature type="region of interest" description="Disordered" evidence="1">
    <location>
        <begin position="231"/>
        <end position="254"/>
    </location>
</feature>
<proteinExistence type="predicted"/>
<feature type="non-terminal residue" evidence="2">
    <location>
        <position position="1"/>
    </location>
</feature>
<evidence type="ECO:0000313" key="2">
    <source>
        <dbReference type="EMBL" id="CAK9175321.1"/>
    </source>
</evidence>
<protein>
    <submittedName>
        <fullName evidence="2">Uncharacterized protein</fullName>
    </submittedName>
</protein>
<dbReference type="InterPro" id="IPR044274">
    <property type="entry name" value="RFI2"/>
</dbReference>
<reference evidence="2 3" key="1">
    <citation type="submission" date="2024-02" db="EMBL/GenBank/DDBJ databases">
        <authorList>
            <person name="Vignale AGUSTIN F."/>
            <person name="Sosa J E."/>
            <person name="Modenutti C."/>
        </authorList>
    </citation>
    <scope>NUCLEOTIDE SEQUENCE [LARGE SCALE GENOMIC DNA]</scope>
</reference>
<keyword evidence="3" id="KW-1185">Reference proteome</keyword>
<name>A0ABC8U8L6_9AQUA</name>
<accession>A0ABC8U8L6</accession>
<comment type="caution">
    <text evidence="2">The sequence shown here is derived from an EMBL/GenBank/DDBJ whole genome shotgun (WGS) entry which is preliminary data.</text>
</comment>